<evidence type="ECO:0000256" key="3">
    <source>
        <dbReference type="ARBA" id="ARBA00011251"/>
    </source>
</evidence>
<dbReference type="Pfam" id="PF04560">
    <property type="entry name" value="RNA_pol_Rpb2_7"/>
    <property type="match status" value="1"/>
</dbReference>
<feature type="domain" description="DNA-directed RNA polymerase subunit 2 hybrid-binding" evidence="12">
    <location>
        <begin position="670"/>
        <end position="1033"/>
    </location>
</feature>
<dbReference type="InterPro" id="IPR037034">
    <property type="entry name" value="RNA_pol_Rpb2_2_sf"/>
</dbReference>
<dbReference type="AlphaFoldDB" id="A0A3R7SYJ0"/>
<dbReference type="Proteomes" id="UP000283509">
    <property type="component" value="Unassembled WGS sequence"/>
</dbReference>
<dbReference type="InterPro" id="IPR037033">
    <property type="entry name" value="DNA-dir_RNAP_su2_hyb_sf"/>
</dbReference>
<feature type="domain" description="RNA polymerase Rpb2" evidence="14">
    <location>
        <begin position="183"/>
        <end position="373"/>
    </location>
</feature>
<accession>A0A3R7SYJ0</accession>
<evidence type="ECO:0000256" key="8">
    <source>
        <dbReference type="ARBA" id="ARBA00023242"/>
    </source>
</evidence>
<sequence length="1143" mass="129881">MDSKRSVELSLRHLKDLDFGKIPEKQNEAITALAAPHVESFNFFLGDGLRALINCLPPLEFSLPNNQRISLRISDVIIGKPRLPAGAGEADDLNIYPKECIERACTYSAPATCIMDWSLNDEEMMCIRQPLGEIPIMVMSKNCNLHKMTPKELVAHGELVNETGGFFIVNGASRILRLLSANRRNYPVAMSRESWRKRNDFFTEKGVLIRCVQEDETSSVNVLHYLTTGEAKLEFTLKRQFFFVPLIMCLKVFMDYSDQQIFTHLTRGREKDMYYTEKIKIMMRELQAEGLFTQSMCKAYVGKSFRHKVSDILPEWYSDEEICEFLFHHHVLTHLRTPAEKYNTLCLMARKLYAYIAGECKTESVDTVSMQEVTLGGHTYLQYFKEKLMDTLVSIKIQLIVKARKEGDDWIVEDNDMKKFGRVKAFGSNFQTLIATGTLNSKTGCGLMQTTGLTVIMEHLNRMRDLSHLRAIHRGAYFVDMKTIEPRRLTGEAWGFICPVHTPDGAPCGLLNHLAENCVVVTTQPENPNQIRLVLNQLGMTAVDSPPLAPYSECLEVVLDGSFIGYIRNDEADEFALKLRTMKATGEIFKYTEIVLIPRRKFGGQYAGLFLATSITRMMRPVINLSTNTVEYVGSLEQLYLNVAVSPEGIEEGVHTHLEVSKTAILSNIGKLVPFSDCNPNPRNMYQCQMGKQTMGTPFHNWRTQTANKIYRLQYPQVPLVRNAHYDKINMEEFCMGFNAVVAIISYTGYDMEDAMVLNKCSMERGLAHGQIYKTEVVDLTQQQQGKRQAVEVTHMFRRNPQEPGQKAFLDKYGLPHPGTQLTEGDPYYCVYDLRQRIYRLTKYKGEDCVVDKYTIMAATMAGEECQRACITIRIKRNPIIGDKFASRSGQKGIMSRLYPVEDLPFSERGIMPDIIFNPHGIPSRMTAGKLIELVAGKSAAEFGKSFDSTPFEFSDENPAVDYFGKILEKAGFNYYGEDVLYSGTDGRMLDVQIFEGIIYYQRLRHMTADKWQVRATGAIDSVTRQPVKGRKRGGAIRFGEMERDCLISHGAVYTLKDRLLDCSDCSTIVRVMVRSRGAVDHRRSRLPVFRVVNFLTCCSGATHESRTVYVTKCQNQIVPLVRRKRMLKNVISAQIVPAAQWI</sequence>
<reference evidence="18 19" key="1">
    <citation type="submission" date="2018-04" db="EMBL/GenBank/DDBJ databases">
        <authorList>
            <person name="Zhang X."/>
            <person name="Yuan J."/>
            <person name="Li F."/>
            <person name="Xiang J."/>
        </authorList>
    </citation>
    <scope>NUCLEOTIDE SEQUENCE [LARGE SCALE GENOMIC DNA]</scope>
    <source>
        <tissue evidence="18">Muscle</tissue>
    </source>
</reference>
<evidence type="ECO:0000256" key="9">
    <source>
        <dbReference type="ARBA" id="ARBA00047768"/>
    </source>
</evidence>
<dbReference type="InterPro" id="IPR009674">
    <property type="entry name" value="Rpa2_dom_4"/>
</dbReference>
<dbReference type="Gene3D" id="2.40.270.10">
    <property type="entry name" value="DNA-directed RNA polymerase, subunit 2, domain 6"/>
    <property type="match status" value="1"/>
</dbReference>
<comment type="similarity">
    <text evidence="2 10">Belongs to the RNA polymerase beta chain family.</text>
</comment>
<dbReference type="Pfam" id="PF04561">
    <property type="entry name" value="RNA_pol_Rpb2_2"/>
    <property type="match status" value="1"/>
</dbReference>
<dbReference type="Gene3D" id="2.40.50.150">
    <property type="match status" value="1"/>
</dbReference>
<proteinExistence type="inferred from homology"/>
<dbReference type="Pfam" id="PF04563">
    <property type="entry name" value="RNA_pol_Rpb2_1"/>
    <property type="match status" value="1"/>
</dbReference>
<dbReference type="GO" id="GO:0032549">
    <property type="term" value="F:ribonucleoside binding"/>
    <property type="evidence" value="ECO:0007669"/>
    <property type="project" value="InterPro"/>
</dbReference>
<evidence type="ECO:0000259" key="12">
    <source>
        <dbReference type="Pfam" id="PF00562"/>
    </source>
</evidence>
<dbReference type="Gene3D" id="3.90.1800.10">
    <property type="entry name" value="RNA polymerase alpha subunit dimerisation domain"/>
    <property type="match status" value="1"/>
</dbReference>
<evidence type="ECO:0000313" key="18">
    <source>
        <dbReference type="EMBL" id="ROT81506.1"/>
    </source>
</evidence>
<dbReference type="Pfam" id="PF00562">
    <property type="entry name" value="RNA_pol_Rpb2_6"/>
    <property type="match status" value="1"/>
</dbReference>
<feature type="domain" description="RNA polymerase Rpb2" evidence="13">
    <location>
        <begin position="1035"/>
        <end position="1071"/>
    </location>
</feature>
<keyword evidence="8" id="KW-0539">Nucleus</keyword>
<evidence type="ECO:0000313" key="19">
    <source>
        <dbReference type="Proteomes" id="UP000283509"/>
    </source>
</evidence>
<dbReference type="InterPro" id="IPR007641">
    <property type="entry name" value="RNA_pol_Rpb2_7"/>
</dbReference>
<dbReference type="PANTHER" id="PTHR20856">
    <property type="entry name" value="DNA-DIRECTED RNA POLYMERASE I SUBUNIT 2"/>
    <property type="match status" value="1"/>
</dbReference>
<comment type="catalytic activity">
    <reaction evidence="9">
        <text>RNA(n) + a ribonucleoside 5'-triphosphate = RNA(n+1) + diphosphate</text>
        <dbReference type="Rhea" id="RHEA:21248"/>
        <dbReference type="Rhea" id="RHEA-COMP:14527"/>
        <dbReference type="Rhea" id="RHEA-COMP:17342"/>
        <dbReference type="ChEBI" id="CHEBI:33019"/>
        <dbReference type="ChEBI" id="CHEBI:61557"/>
        <dbReference type="ChEBI" id="CHEBI:140395"/>
        <dbReference type="EC" id="2.7.7.6"/>
    </reaction>
    <physiologicalReaction direction="left-to-right" evidence="9">
        <dbReference type="Rhea" id="RHEA:21249"/>
    </physiologicalReaction>
</comment>
<dbReference type="SUPFAM" id="SSF64484">
    <property type="entry name" value="beta and beta-prime subunits of DNA dependent RNA-polymerase"/>
    <property type="match status" value="1"/>
</dbReference>
<organism evidence="18 19">
    <name type="scientific">Penaeus vannamei</name>
    <name type="common">Whiteleg shrimp</name>
    <name type="synonym">Litopenaeus vannamei</name>
    <dbReference type="NCBI Taxonomy" id="6689"/>
    <lineage>
        <taxon>Eukaryota</taxon>
        <taxon>Metazoa</taxon>
        <taxon>Ecdysozoa</taxon>
        <taxon>Arthropoda</taxon>
        <taxon>Crustacea</taxon>
        <taxon>Multicrustacea</taxon>
        <taxon>Malacostraca</taxon>
        <taxon>Eumalacostraca</taxon>
        <taxon>Eucarida</taxon>
        <taxon>Decapoda</taxon>
        <taxon>Dendrobranchiata</taxon>
        <taxon>Penaeoidea</taxon>
        <taxon>Penaeidae</taxon>
        <taxon>Penaeus</taxon>
    </lineage>
</organism>
<dbReference type="InterPro" id="IPR015712">
    <property type="entry name" value="DNA-dir_RNA_pol_su2"/>
</dbReference>
<name>A0A3R7SYJ0_PENVA</name>
<comment type="subunit">
    <text evidence="3">Component of the RNA polymerase I (Pol I) complex consisting of at least 13 subunits.</text>
</comment>
<dbReference type="InterPro" id="IPR014724">
    <property type="entry name" value="RNA_pol_RPB2_OB-fold"/>
</dbReference>
<comment type="caution">
    <text evidence="18">The sequence shown here is derived from an EMBL/GenBank/DDBJ whole genome shotgun (WGS) entry which is preliminary data.</text>
</comment>
<feature type="domain" description="DNA-directed RNA polymerase I subunit RPA2" evidence="17">
    <location>
        <begin position="564"/>
        <end position="620"/>
    </location>
</feature>
<feature type="domain" description="RNA polymerase Rpb2" evidence="16">
    <location>
        <begin position="456"/>
        <end position="520"/>
    </location>
</feature>
<keyword evidence="7 11" id="KW-0804">Transcription</keyword>
<evidence type="ECO:0000259" key="15">
    <source>
        <dbReference type="Pfam" id="PF04563"/>
    </source>
</evidence>
<dbReference type="GO" id="GO:0003677">
    <property type="term" value="F:DNA binding"/>
    <property type="evidence" value="ECO:0007669"/>
    <property type="project" value="InterPro"/>
</dbReference>
<evidence type="ECO:0000256" key="2">
    <source>
        <dbReference type="ARBA" id="ARBA00006835"/>
    </source>
</evidence>
<dbReference type="FunFam" id="2.40.270.10:FF:000011">
    <property type="entry name" value="DNA-directed RNA polymerase subunit beta"/>
    <property type="match status" value="1"/>
</dbReference>
<dbReference type="CDD" id="cd00653">
    <property type="entry name" value="RNA_pol_B_RPB2"/>
    <property type="match status" value="1"/>
</dbReference>
<evidence type="ECO:0000256" key="7">
    <source>
        <dbReference type="ARBA" id="ARBA00023163"/>
    </source>
</evidence>
<dbReference type="FunFam" id="3.90.1100.10:FF:000008">
    <property type="entry name" value="DNA-directed RNA polymerase subunit beta"/>
    <property type="match status" value="1"/>
</dbReference>
<dbReference type="InterPro" id="IPR007120">
    <property type="entry name" value="DNA-dir_RNAP_su2_dom"/>
</dbReference>
<dbReference type="InterPro" id="IPR007642">
    <property type="entry name" value="RNA_pol_Rpb2_2"/>
</dbReference>
<evidence type="ECO:0000256" key="1">
    <source>
        <dbReference type="ARBA" id="ARBA00004123"/>
    </source>
</evidence>
<dbReference type="STRING" id="6689.A0A3R7SYJ0"/>
<gene>
    <name evidence="18" type="ORF">C7M84_025349</name>
</gene>
<evidence type="ECO:0000256" key="11">
    <source>
        <dbReference type="RuleBase" id="RU363031"/>
    </source>
</evidence>
<evidence type="ECO:0000259" key="17">
    <source>
        <dbReference type="Pfam" id="PF06883"/>
    </source>
</evidence>
<evidence type="ECO:0000256" key="10">
    <source>
        <dbReference type="RuleBase" id="RU000434"/>
    </source>
</evidence>
<feature type="domain" description="RNA polymerase beta subunit protrusion" evidence="15">
    <location>
        <begin position="33"/>
        <end position="399"/>
    </location>
</feature>
<dbReference type="Pfam" id="PF06883">
    <property type="entry name" value="RNA_pol_Rpa2_4"/>
    <property type="match status" value="1"/>
</dbReference>
<dbReference type="InterPro" id="IPR007644">
    <property type="entry name" value="RNA_pol_bsu_protrusion"/>
</dbReference>
<dbReference type="Gene3D" id="3.90.1100.10">
    <property type="match status" value="2"/>
</dbReference>
<evidence type="ECO:0000259" key="16">
    <source>
        <dbReference type="Pfam" id="PF04565"/>
    </source>
</evidence>
<dbReference type="EC" id="2.7.7.6" evidence="11"/>
<dbReference type="GO" id="GO:0003899">
    <property type="term" value="F:DNA-directed RNA polymerase activity"/>
    <property type="evidence" value="ECO:0007669"/>
    <property type="project" value="UniProtKB-EC"/>
</dbReference>
<evidence type="ECO:0000259" key="14">
    <source>
        <dbReference type="Pfam" id="PF04561"/>
    </source>
</evidence>
<dbReference type="Pfam" id="PF04565">
    <property type="entry name" value="RNA_pol_Rpb2_3"/>
    <property type="match status" value="1"/>
</dbReference>
<evidence type="ECO:0000256" key="4">
    <source>
        <dbReference type="ARBA" id="ARBA00022478"/>
    </source>
</evidence>
<dbReference type="GO" id="GO:0005634">
    <property type="term" value="C:nucleus"/>
    <property type="evidence" value="ECO:0007669"/>
    <property type="project" value="UniProtKB-SubCell"/>
</dbReference>
<dbReference type="OrthoDB" id="10248617at2759"/>
<comment type="subcellular location">
    <subcellularLocation>
        <location evidence="1">Nucleus</location>
    </subcellularLocation>
</comment>
<dbReference type="Gene3D" id="3.90.1110.10">
    <property type="entry name" value="RNA polymerase Rpb2, domain 2"/>
    <property type="match status" value="1"/>
</dbReference>
<evidence type="ECO:0000259" key="13">
    <source>
        <dbReference type="Pfam" id="PF04560"/>
    </source>
</evidence>
<dbReference type="PROSITE" id="PS01166">
    <property type="entry name" value="RNA_POL_BETA"/>
    <property type="match status" value="1"/>
</dbReference>
<dbReference type="InterPro" id="IPR007121">
    <property type="entry name" value="RNA_pol_bsu_CS"/>
</dbReference>
<keyword evidence="6 11" id="KW-0548">Nucleotidyltransferase</keyword>
<evidence type="ECO:0000256" key="6">
    <source>
        <dbReference type="ARBA" id="ARBA00022695"/>
    </source>
</evidence>
<protein>
    <recommendedName>
        <fullName evidence="11">DNA-directed RNA polymerase subunit beta</fullName>
        <ecNumber evidence="11">2.7.7.6</ecNumber>
    </recommendedName>
</protein>
<dbReference type="GO" id="GO:0000428">
    <property type="term" value="C:DNA-directed RNA polymerase complex"/>
    <property type="evidence" value="ECO:0007669"/>
    <property type="project" value="UniProtKB-KW"/>
</dbReference>
<dbReference type="EMBL" id="QCYY01000965">
    <property type="protein sequence ID" value="ROT81506.1"/>
    <property type="molecule type" value="Genomic_DNA"/>
</dbReference>
<evidence type="ECO:0000256" key="5">
    <source>
        <dbReference type="ARBA" id="ARBA00022679"/>
    </source>
</evidence>
<dbReference type="InterPro" id="IPR007645">
    <property type="entry name" value="RNA_pol_Rpb2_3"/>
</dbReference>
<keyword evidence="5 11" id="KW-0808">Transferase</keyword>
<keyword evidence="4 11" id="KW-0240">DNA-directed RNA polymerase</keyword>
<reference evidence="18 19" key="2">
    <citation type="submission" date="2019-01" db="EMBL/GenBank/DDBJ databases">
        <title>The decoding of complex shrimp genome reveals the adaptation for benthos swimmer, frequently molting mechanism and breeding impact on genome.</title>
        <authorList>
            <person name="Sun Y."/>
            <person name="Gao Y."/>
            <person name="Yu Y."/>
        </authorList>
    </citation>
    <scope>NUCLEOTIDE SEQUENCE [LARGE SCALE GENOMIC DNA]</scope>
    <source>
        <tissue evidence="18">Muscle</tissue>
    </source>
</reference>
<keyword evidence="19" id="KW-1185">Reference proteome</keyword>
<dbReference type="GO" id="GO:0006351">
    <property type="term" value="P:DNA-templated transcription"/>
    <property type="evidence" value="ECO:0007669"/>
    <property type="project" value="InterPro"/>
</dbReference>
<comment type="function">
    <text evidence="11">DNA-dependent RNA polymerase catalyzes the transcription of DNA into RNA using the four ribonucleoside triphosphates as substrates.</text>
</comment>